<evidence type="ECO:0000256" key="5">
    <source>
        <dbReference type="ARBA" id="ARBA00023237"/>
    </source>
</evidence>
<keyword evidence="6" id="KW-0175">Coiled coil</keyword>
<dbReference type="RefSeq" id="WP_114483766.1">
    <property type="nucleotide sequence ID" value="NZ_QPJU01000007.1"/>
</dbReference>
<evidence type="ECO:0000256" key="4">
    <source>
        <dbReference type="ARBA" id="ARBA00023136"/>
    </source>
</evidence>
<dbReference type="OrthoDB" id="7616984at2"/>
<organism evidence="8 9">
    <name type="scientific">Extensimonas vulgaris</name>
    <dbReference type="NCBI Taxonomy" id="1031594"/>
    <lineage>
        <taxon>Bacteria</taxon>
        <taxon>Pseudomonadati</taxon>
        <taxon>Pseudomonadota</taxon>
        <taxon>Betaproteobacteria</taxon>
        <taxon>Burkholderiales</taxon>
        <taxon>Comamonadaceae</taxon>
        <taxon>Extensimonas</taxon>
    </lineage>
</organism>
<dbReference type="Gene3D" id="1.20.1600.10">
    <property type="entry name" value="Outer membrane efflux proteins (OEP)"/>
    <property type="match status" value="1"/>
</dbReference>
<dbReference type="GO" id="GO:0015562">
    <property type="term" value="F:efflux transmembrane transporter activity"/>
    <property type="evidence" value="ECO:0007669"/>
    <property type="project" value="InterPro"/>
</dbReference>
<feature type="signal peptide" evidence="7">
    <location>
        <begin position="1"/>
        <end position="20"/>
    </location>
</feature>
<keyword evidence="2" id="KW-1134">Transmembrane beta strand</keyword>
<evidence type="ECO:0000256" key="2">
    <source>
        <dbReference type="ARBA" id="ARBA00022452"/>
    </source>
</evidence>
<protein>
    <submittedName>
        <fullName evidence="8">Outer membrane protein TolC</fullName>
    </submittedName>
</protein>
<evidence type="ECO:0000256" key="3">
    <source>
        <dbReference type="ARBA" id="ARBA00022692"/>
    </source>
</evidence>
<proteinExistence type="predicted"/>
<evidence type="ECO:0000256" key="6">
    <source>
        <dbReference type="SAM" id="Coils"/>
    </source>
</evidence>
<feature type="coiled-coil region" evidence="6">
    <location>
        <begin position="240"/>
        <end position="267"/>
    </location>
</feature>
<keyword evidence="4" id="KW-0472">Membrane</keyword>
<comment type="caution">
    <text evidence="8">The sequence shown here is derived from an EMBL/GenBank/DDBJ whole genome shotgun (WGS) entry which is preliminary data.</text>
</comment>
<gene>
    <name evidence="8" type="ORF">DFR45_107135</name>
</gene>
<feature type="chain" id="PRO_5016867615" evidence="7">
    <location>
        <begin position="21"/>
        <end position="418"/>
    </location>
</feature>
<name>A0A369AIY6_9BURK</name>
<comment type="subcellular location">
    <subcellularLocation>
        <location evidence="1">Cell outer membrane</location>
    </subcellularLocation>
</comment>
<dbReference type="GO" id="GO:1990281">
    <property type="term" value="C:efflux pump complex"/>
    <property type="evidence" value="ECO:0007669"/>
    <property type="project" value="TreeGrafter"/>
</dbReference>
<evidence type="ECO:0000313" key="8">
    <source>
        <dbReference type="EMBL" id="RCX09055.1"/>
    </source>
</evidence>
<sequence>MNLRALCLALAAAGVWTATAAQTPPPVLPPEASVRAVLASLPQVRAAAAGMDLAQARKQRLAAGPHDWVAKTAYDRRVAPQGKRFNEEEIGVETGLRWPGKLRTDEQIGEAELQIGQFAYADAWHEAARTLLRDWFDALRELHSAKVLQAQAELAQAQLSAIERRVQAGEAAKLDTLAAQAEAARIQAQAVRTRAQAQLLQQALQRQYPDLPLPSDAGLEEAALDGADIAVPDWAQKILADNHELELAQARAAQARLQARRAEQERTGDPTVGVRARRERSGEERIWGAYLSIPLGSAGRRADAQAAAAQAEMAQQEYERTRQRVTTDAWRAASEAQQTRTTWQQLRRAWQQIAQSAQLQARAYELGESPLADLLLARRNALEAQLAADAAALDAMQAQARLLLDAHHLWALHEEGAH</sequence>
<dbReference type="Proteomes" id="UP000252174">
    <property type="component" value="Unassembled WGS sequence"/>
</dbReference>
<dbReference type="GO" id="GO:0009279">
    <property type="term" value="C:cell outer membrane"/>
    <property type="evidence" value="ECO:0007669"/>
    <property type="project" value="UniProtKB-SubCell"/>
</dbReference>
<dbReference type="SUPFAM" id="SSF56954">
    <property type="entry name" value="Outer membrane efflux proteins (OEP)"/>
    <property type="match status" value="1"/>
</dbReference>
<feature type="coiled-coil region" evidence="6">
    <location>
        <begin position="145"/>
        <end position="172"/>
    </location>
</feature>
<keyword evidence="3" id="KW-0812">Transmembrane</keyword>
<dbReference type="EMBL" id="QPJU01000007">
    <property type="protein sequence ID" value="RCX09055.1"/>
    <property type="molecule type" value="Genomic_DNA"/>
</dbReference>
<dbReference type="InterPro" id="IPR051906">
    <property type="entry name" value="TolC-like"/>
</dbReference>
<dbReference type="AlphaFoldDB" id="A0A369AIY6"/>
<reference evidence="8 9" key="1">
    <citation type="submission" date="2018-07" db="EMBL/GenBank/DDBJ databases">
        <title>Genomic Encyclopedia of Type Strains, Phase IV (KMG-IV): sequencing the most valuable type-strain genomes for metagenomic binning, comparative biology and taxonomic classification.</title>
        <authorList>
            <person name="Goeker M."/>
        </authorList>
    </citation>
    <scope>NUCLEOTIDE SEQUENCE [LARGE SCALE GENOMIC DNA]</scope>
    <source>
        <strain evidence="8 9">DSM 100911</strain>
    </source>
</reference>
<keyword evidence="5" id="KW-0998">Cell outer membrane</keyword>
<evidence type="ECO:0000256" key="1">
    <source>
        <dbReference type="ARBA" id="ARBA00004442"/>
    </source>
</evidence>
<dbReference type="PANTHER" id="PTHR30026:SF20">
    <property type="entry name" value="OUTER MEMBRANE PROTEIN TOLC"/>
    <property type="match status" value="1"/>
</dbReference>
<accession>A0A369AIY6</accession>
<dbReference type="PANTHER" id="PTHR30026">
    <property type="entry name" value="OUTER MEMBRANE PROTEIN TOLC"/>
    <property type="match status" value="1"/>
</dbReference>
<keyword evidence="9" id="KW-1185">Reference proteome</keyword>
<keyword evidence="7" id="KW-0732">Signal</keyword>
<dbReference type="GO" id="GO:0015288">
    <property type="term" value="F:porin activity"/>
    <property type="evidence" value="ECO:0007669"/>
    <property type="project" value="TreeGrafter"/>
</dbReference>
<evidence type="ECO:0000256" key="7">
    <source>
        <dbReference type="SAM" id="SignalP"/>
    </source>
</evidence>
<evidence type="ECO:0000313" key="9">
    <source>
        <dbReference type="Proteomes" id="UP000252174"/>
    </source>
</evidence>